<dbReference type="EMBL" id="BAABHM010000006">
    <property type="protein sequence ID" value="GAA4694136.1"/>
    <property type="molecule type" value="Genomic_DNA"/>
</dbReference>
<evidence type="ECO:0000313" key="2">
    <source>
        <dbReference type="Proteomes" id="UP001500843"/>
    </source>
</evidence>
<reference evidence="2" key="1">
    <citation type="journal article" date="2019" name="Int. J. Syst. Evol. Microbiol.">
        <title>The Global Catalogue of Microorganisms (GCM) 10K type strain sequencing project: providing services to taxonomists for standard genome sequencing and annotation.</title>
        <authorList>
            <consortium name="The Broad Institute Genomics Platform"/>
            <consortium name="The Broad Institute Genome Sequencing Center for Infectious Disease"/>
            <person name="Wu L."/>
            <person name="Ma J."/>
        </authorList>
    </citation>
    <scope>NUCLEOTIDE SEQUENCE [LARGE SCALE GENOMIC DNA]</scope>
    <source>
        <strain evidence="2">JCM 17975</strain>
    </source>
</reference>
<proteinExistence type="predicted"/>
<name>A0ABP8WS18_9MICO</name>
<accession>A0ABP8WS18</accession>
<gene>
    <name evidence="1" type="ORF">GCM10023198_12270</name>
</gene>
<evidence type="ECO:0000313" key="1">
    <source>
        <dbReference type="EMBL" id="GAA4694136.1"/>
    </source>
</evidence>
<protein>
    <recommendedName>
        <fullName evidence="3">Restriction endonuclease</fullName>
    </recommendedName>
</protein>
<evidence type="ECO:0008006" key="3">
    <source>
        <dbReference type="Google" id="ProtNLM"/>
    </source>
</evidence>
<comment type="caution">
    <text evidence="1">The sequence shown here is derived from an EMBL/GenBank/DDBJ whole genome shotgun (WGS) entry which is preliminary data.</text>
</comment>
<sequence length="559" mass="61202">MAVERLLWAKWGAVPGATALSPDGRGGDAGIDFQVTTALGELTIYQFKYYPDRGLGVSSRKRHIRDSFDQAARHRPQRWVLVVPCKLTPGDRSFVEGLGGETGPLIEILDQVGLDVLLAEHDDVRRYLERDTVLDAAGEYQLTTAVIKDADDLAERVRLLAARGADMDLYWAPDFRIENGVTTMTLRPKSPDASEKSPIVATFSLDPETASEEDRAAFRRSIGYGVGEPVQVPVVVSKVTGPEFFSIGGPRMLALAATKRPRPEDRFSIELRAANGVLGEHDGVVTHVGGGFEGGTLELTFYGGLTIRYLLPRRAGEPGGAEVHLSVDGLMVSDAVEALRLRRSICRDAGEVVIRRDGEVAAAFTIDRFEDPDEDALEAIDQFVEDLAAIERHLGVRKRMPASYTTYDRVQARLARLVIEGTCVLVPEWLRVSLRISEDGSLPADMGRFIATQNPMQILQEEFELSICGWRVDVGPAQLVSPRVGFAEPGHLLRLLESDNIDGELAVLAPAPHEPWRLTRLTEEDTSGPAVPVSWNAVGVDEHPALGQVHAIEVSRETI</sequence>
<dbReference type="Proteomes" id="UP001500843">
    <property type="component" value="Unassembled WGS sequence"/>
</dbReference>
<organism evidence="1 2">
    <name type="scientific">Promicromonospora umidemergens</name>
    <dbReference type="NCBI Taxonomy" id="629679"/>
    <lineage>
        <taxon>Bacteria</taxon>
        <taxon>Bacillati</taxon>
        <taxon>Actinomycetota</taxon>
        <taxon>Actinomycetes</taxon>
        <taxon>Micrococcales</taxon>
        <taxon>Promicromonosporaceae</taxon>
        <taxon>Promicromonospora</taxon>
    </lineage>
</organism>
<keyword evidence="2" id="KW-1185">Reference proteome</keyword>